<dbReference type="GO" id="GO:0030416">
    <property type="term" value="P:methylamine metabolic process"/>
    <property type="evidence" value="ECO:0007669"/>
    <property type="project" value="InterPro"/>
</dbReference>
<dbReference type="InterPro" id="IPR009908">
    <property type="entry name" value="Methylamine_util_MauE"/>
</dbReference>
<feature type="transmembrane region" description="Helical" evidence="5">
    <location>
        <begin position="118"/>
        <end position="138"/>
    </location>
</feature>
<reference evidence="7 8" key="1">
    <citation type="submission" date="2018-11" db="EMBL/GenBank/DDBJ databases">
        <title>Whole genome sequence of Streptomyces chrestomyceticus NBRC 13444(T).</title>
        <authorList>
            <person name="Komaki H."/>
            <person name="Tamura T."/>
        </authorList>
    </citation>
    <scope>NUCLEOTIDE SEQUENCE [LARGE SCALE GENOMIC DNA]</scope>
    <source>
        <strain evidence="7 8">NBRC 13444</strain>
    </source>
</reference>
<dbReference type="OrthoDB" id="3430313at2"/>
<feature type="transmembrane region" description="Helical" evidence="5">
    <location>
        <begin position="144"/>
        <end position="163"/>
    </location>
</feature>
<dbReference type="RefSeq" id="WP_125043061.1">
    <property type="nucleotide sequence ID" value="NZ_BHZC01000001.1"/>
</dbReference>
<evidence type="ECO:0000259" key="6">
    <source>
        <dbReference type="Pfam" id="PF07291"/>
    </source>
</evidence>
<keyword evidence="2 5" id="KW-0812">Transmembrane</keyword>
<evidence type="ECO:0000256" key="4">
    <source>
        <dbReference type="ARBA" id="ARBA00023136"/>
    </source>
</evidence>
<name>A0A7U9KNI7_9ACTN</name>
<keyword evidence="3 5" id="KW-1133">Transmembrane helix</keyword>
<evidence type="ECO:0000256" key="2">
    <source>
        <dbReference type="ARBA" id="ARBA00022692"/>
    </source>
</evidence>
<sequence>MLYVAIGMRCLLGIVFLVSSLSKTAGRGRFSAFAASVRAMDVVPAGHVRTVAAAVVAAEYAAWMLLVPAPAPGFALAGGLLVAFTAAIAGALRRGVYAPCQCFGTSARPLGRGHVLRNALLALGAAVGATAELLPAAAGSPQPAGVAAAVLVGMCAAGVLVLLDDLLELFRPLRTGRPREPRRAARLPVR</sequence>
<gene>
    <name evidence="7" type="ORF">OEIGOIKO_00234</name>
</gene>
<dbReference type="GeneID" id="95619322"/>
<evidence type="ECO:0000256" key="1">
    <source>
        <dbReference type="ARBA" id="ARBA00004141"/>
    </source>
</evidence>
<evidence type="ECO:0000256" key="3">
    <source>
        <dbReference type="ARBA" id="ARBA00022989"/>
    </source>
</evidence>
<dbReference type="AlphaFoldDB" id="A0A7U9KNI7"/>
<organism evidence="7 8">
    <name type="scientific">Streptomyces chrestomyceticus JCM 4735</name>
    <dbReference type="NCBI Taxonomy" id="1306181"/>
    <lineage>
        <taxon>Bacteria</taxon>
        <taxon>Bacillati</taxon>
        <taxon>Actinomycetota</taxon>
        <taxon>Actinomycetes</taxon>
        <taxon>Kitasatosporales</taxon>
        <taxon>Streptomycetaceae</taxon>
        <taxon>Streptomyces</taxon>
    </lineage>
</organism>
<keyword evidence="4 5" id="KW-0472">Membrane</keyword>
<dbReference type="GO" id="GO:0016020">
    <property type="term" value="C:membrane"/>
    <property type="evidence" value="ECO:0007669"/>
    <property type="project" value="UniProtKB-SubCell"/>
</dbReference>
<evidence type="ECO:0000256" key="5">
    <source>
        <dbReference type="SAM" id="Phobius"/>
    </source>
</evidence>
<comment type="caution">
    <text evidence="7">The sequence shown here is derived from an EMBL/GenBank/DDBJ whole genome shotgun (WGS) entry which is preliminary data.</text>
</comment>
<accession>A0A7U9KNI7</accession>
<dbReference type="Proteomes" id="UP000287830">
    <property type="component" value="Unassembled WGS sequence"/>
</dbReference>
<evidence type="ECO:0000313" key="8">
    <source>
        <dbReference type="Proteomes" id="UP000287830"/>
    </source>
</evidence>
<proteinExistence type="predicted"/>
<dbReference type="EMBL" id="BHZC01000001">
    <property type="protein sequence ID" value="GCD32520.1"/>
    <property type="molecule type" value="Genomic_DNA"/>
</dbReference>
<feature type="domain" description="Methylamine utilisation protein MauE" evidence="6">
    <location>
        <begin position="3"/>
        <end position="129"/>
    </location>
</feature>
<dbReference type="Pfam" id="PF07291">
    <property type="entry name" value="MauE"/>
    <property type="match status" value="1"/>
</dbReference>
<feature type="transmembrane region" description="Helical" evidence="5">
    <location>
        <begin position="63"/>
        <end position="89"/>
    </location>
</feature>
<evidence type="ECO:0000313" key="7">
    <source>
        <dbReference type="EMBL" id="GCD32520.1"/>
    </source>
</evidence>
<protein>
    <recommendedName>
        <fullName evidence="6">Methylamine utilisation protein MauE domain-containing protein</fullName>
    </recommendedName>
</protein>
<comment type="subcellular location">
    <subcellularLocation>
        <location evidence="1">Membrane</location>
        <topology evidence="1">Multi-pass membrane protein</topology>
    </subcellularLocation>
</comment>